<dbReference type="RefSeq" id="WP_275822272.1">
    <property type="nucleotide sequence ID" value="NZ_JARHUD010000005.1"/>
</dbReference>
<dbReference type="SUPFAM" id="SSF52540">
    <property type="entry name" value="P-loop containing nucleoside triphosphate hydrolases"/>
    <property type="match status" value="1"/>
</dbReference>
<evidence type="ECO:0008006" key="3">
    <source>
        <dbReference type="Google" id="ProtNLM"/>
    </source>
</evidence>
<proteinExistence type="predicted"/>
<keyword evidence="2" id="KW-1185">Reference proteome</keyword>
<accession>A0ABT5YMF2</accession>
<organism evidence="1 2">
    <name type="scientific">Aquibaculum arenosum</name>
    <dbReference type="NCBI Taxonomy" id="3032591"/>
    <lineage>
        <taxon>Bacteria</taxon>
        <taxon>Pseudomonadati</taxon>
        <taxon>Pseudomonadota</taxon>
        <taxon>Alphaproteobacteria</taxon>
        <taxon>Rhodospirillales</taxon>
        <taxon>Rhodovibrionaceae</taxon>
        <taxon>Aquibaculum</taxon>
    </lineage>
</organism>
<sequence length="386" mass="42834">MPSPSPLHVILHIGTEKTGTKTLQRTLVDNRKALRAQGIRYLTTPGRVEARALAAAALCTDLADDYLNQLGVQGREARQAFRAEVRQETRKTLKALPSDVDRVVISSEHFHSRLVKPVQLTRLRRLLGPRAGSFRIVCYLRRQVDLLASYYSTELKSGGTRCLEEIARALGRPRSPYCNYAGLLERWSQEFGEDALAPGLFGQKEWHGGSLGEDFVRRSGLAEAAPELTLSPAPIRNPSLNPVGQALLLALNRRAKTISQGQAAEPEWQALRRTIAQVFAGPGQKLPREQAETYQKAFDESNRQVCRRWFPDRKQLFDPIPDDYGRPAENRKQLDALERALLSLVEDDDCRTPTAALDSCLRLLDEVGLTHASALLGEAAAQAPSS</sequence>
<dbReference type="InterPro" id="IPR027417">
    <property type="entry name" value="P-loop_NTPase"/>
</dbReference>
<name>A0ABT5YMF2_9PROT</name>
<evidence type="ECO:0000313" key="2">
    <source>
        <dbReference type="Proteomes" id="UP001215503"/>
    </source>
</evidence>
<reference evidence="1 2" key="1">
    <citation type="submission" date="2023-03" db="EMBL/GenBank/DDBJ databases">
        <title>Fodinicurvata sp. CAU 1616 isolated from sea sendiment.</title>
        <authorList>
            <person name="Kim W."/>
        </authorList>
    </citation>
    <scope>NUCLEOTIDE SEQUENCE [LARGE SCALE GENOMIC DNA]</scope>
    <source>
        <strain evidence="1 2">CAU 1616</strain>
    </source>
</reference>
<protein>
    <recommendedName>
        <fullName evidence="3">Sulfotransferase family protein</fullName>
    </recommendedName>
</protein>
<dbReference type="EMBL" id="JARHUD010000005">
    <property type="protein sequence ID" value="MDF2096141.1"/>
    <property type="molecule type" value="Genomic_DNA"/>
</dbReference>
<gene>
    <name evidence="1" type="ORF">P2G67_09150</name>
</gene>
<comment type="caution">
    <text evidence="1">The sequence shown here is derived from an EMBL/GenBank/DDBJ whole genome shotgun (WGS) entry which is preliminary data.</text>
</comment>
<dbReference type="Gene3D" id="3.40.50.300">
    <property type="entry name" value="P-loop containing nucleotide triphosphate hydrolases"/>
    <property type="match status" value="1"/>
</dbReference>
<evidence type="ECO:0000313" key="1">
    <source>
        <dbReference type="EMBL" id="MDF2096141.1"/>
    </source>
</evidence>
<dbReference type="Proteomes" id="UP001215503">
    <property type="component" value="Unassembled WGS sequence"/>
</dbReference>